<name>A0A4D6L3M9_VIGUN</name>
<proteinExistence type="predicted"/>
<evidence type="ECO:0000256" key="1">
    <source>
        <dbReference type="SAM" id="MobiDB-lite"/>
    </source>
</evidence>
<dbReference type="AlphaFoldDB" id="A0A4D6L3M9"/>
<evidence type="ECO:0000313" key="3">
    <source>
        <dbReference type="Proteomes" id="UP000501690"/>
    </source>
</evidence>
<dbReference type="Proteomes" id="UP000501690">
    <property type="component" value="Linkage Group LG2"/>
</dbReference>
<sequence length="395" mass="44374">MRKLVITKRTSRTLTNLPFRLLDNLDTLRTYRWASYVHNFLISSLNRSSIVYREKSNDHTIFVSSSVVVVQVWACQRISLGDIIDTLAFPRFLSLSLLRMRGERIKNEKKKKKSELLEKLNANSKFLVEMKEDLERMKRYFYSRAATQGFDEEHPAGSDAVGVSGGRDDALHVNAEEGNIEADNTAAADAQRNANAIDSEQILVDATNEIDEAVEVVVASKLESTNIGATSQSKNGASHGSPEVPTFGIEEAKNTTERAPSAEEEKTVEEHKDAIDSSLSDDALIIICDEQGHASLYEVVEAMLKEEKVMNIEVGYENPDSLAIAPYVKPSSPFTQPIVMLSIFFAAGHFMYKEKCQTESISRDKVICNCAKRKVNRRLMAPVLHNNHWWCYVLH</sequence>
<protein>
    <submittedName>
        <fullName evidence="2">Uncharacterized protein</fullName>
    </submittedName>
</protein>
<evidence type="ECO:0000313" key="2">
    <source>
        <dbReference type="EMBL" id="QCD83113.1"/>
    </source>
</evidence>
<feature type="compositionally biased region" description="Polar residues" evidence="1">
    <location>
        <begin position="228"/>
        <end position="238"/>
    </location>
</feature>
<gene>
    <name evidence="2" type="ORF">DEO72_LG2g3456</name>
</gene>
<dbReference type="EMBL" id="CP039346">
    <property type="protein sequence ID" value="QCD83113.1"/>
    <property type="molecule type" value="Genomic_DNA"/>
</dbReference>
<keyword evidence="3" id="KW-1185">Reference proteome</keyword>
<organism evidence="2 3">
    <name type="scientific">Vigna unguiculata</name>
    <name type="common">Cowpea</name>
    <dbReference type="NCBI Taxonomy" id="3917"/>
    <lineage>
        <taxon>Eukaryota</taxon>
        <taxon>Viridiplantae</taxon>
        <taxon>Streptophyta</taxon>
        <taxon>Embryophyta</taxon>
        <taxon>Tracheophyta</taxon>
        <taxon>Spermatophyta</taxon>
        <taxon>Magnoliopsida</taxon>
        <taxon>eudicotyledons</taxon>
        <taxon>Gunneridae</taxon>
        <taxon>Pentapetalae</taxon>
        <taxon>rosids</taxon>
        <taxon>fabids</taxon>
        <taxon>Fabales</taxon>
        <taxon>Fabaceae</taxon>
        <taxon>Papilionoideae</taxon>
        <taxon>50 kb inversion clade</taxon>
        <taxon>NPAAA clade</taxon>
        <taxon>indigoferoid/millettioid clade</taxon>
        <taxon>Phaseoleae</taxon>
        <taxon>Vigna</taxon>
    </lineage>
</organism>
<feature type="compositionally biased region" description="Basic and acidic residues" evidence="1">
    <location>
        <begin position="250"/>
        <end position="270"/>
    </location>
</feature>
<feature type="region of interest" description="Disordered" evidence="1">
    <location>
        <begin position="228"/>
        <end position="270"/>
    </location>
</feature>
<accession>A0A4D6L3M9</accession>
<reference evidence="2 3" key="1">
    <citation type="submission" date="2019-04" db="EMBL/GenBank/DDBJ databases">
        <title>An improved genome assembly and genetic linkage map for asparagus bean, Vigna unguiculata ssp. sesquipedialis.</title>
        <authorList>
            <person name="Xia Q."/>
            <person name="Zhang R."/>
            <person name="Dong Y."/>
        </authorList>
    </citation>
    <scope>NUCLEOTIDE SEQUENCE [LARGE SCALE GENOMIC DNA]</scope>
    <source>
        <tissue evidence="2">Leaf</tissue>
    </source>
</reference>